<dbReference type="PRINTS" id="PR00326">
    <property type="entry name" value="GTP1OBG"/>
</dbReference>
<dbReference type="NCBIfam" id="NF008956">
    <property type="entry name" value="PRK12299.1"/>
    <property type="match status" value="1"/>
</dbReference>
<dbReference type="PANTHER" id="PTHR11702">
    <property type="entry name" value="DEVELOPMENTALLY REGULATED GTP-BINDING PROTEIN-RELATED"/>
    <property type="match status" value="1"/>
</dbReference>
<feature type="domain" description="Obg" evidence="8">
    <location>
        <begin position="695"/>
        <end position="849"/>
    </location>
</feature>
<evidence type="ECO:0000256" key="4">
    <source>
        <dbReference type="ARBA" id="ARBA00023134"/>
    </source>
</evidence>
<dbReference type="InterPro" id="IPR036690">
    <property type="entry name" value="Fdx_antiC-bd_sf"/>
</dbReference>
<keyword evidence="4" id="KW-0342">GTP-binding</keyword>
<dbReference type="Proteomes" id="UP000326759">
    <property type="component" value="Unassembled WGS sequence"/>
</dbReference>
<keyword evidence="10" id="KW-1185">Reference proteome</keyword>
<dbReference type="InterPro" id="IPR027417">
    <property type="entry name" value="P-loop_NTPase"/>
</dbReference>
<keyword evidence="3" id="KW-0547">Nucleotide-binding</keyword>
<reference evidence="9 10" key="1">
    <citation type="journal article" date="2019" name="PLoS Biol.">
        <title>Sex chromosomes control vertical transmission of feminizing Wolbachia symbionts in an isopod.</title>
        <authorList>
            <person name="Becking T."/>
            <person name="Chebbi M.A."/>
            <person name="Giraud I."/>
            <person name="Moumen B."/>
            <person name="Laverre T."/>
            <person name="Caubet Y."/>
            <person name="Peccoud J."/>
            <person name="Gilbert C."/>
            <person name="Cordaux R."/>
        </authorList>
    </citation>
    <scope>NUCLEOTIDE SEQUENCE [LARGE SCALE GENOMIC DNA]</scope>
    <source>
        <strain evidence="9">ANa2</strain>
        <tissue evidence="9">Whole body excluding digestive tract and cuticle</tissue>
    </source>
</reference>
<evidence type="ECO:0000259" key="6">
    <source>
        <dbReference type="PROSITE" id="PS51447"/>
    </source>
</evidence>
<dbReference type="InterPro" id="IPR019446">
    <property type="entry name" value="BMT5-like"/>
</dbReference>
<evidence type="ECO:0000256" key="2">
    <source>
        <dbReference type="ARBA" id="ARBA00022517"/>
    </source>
</evidence>
<dbReference type="InterPro" id="IPR045086">
    <property type="entry name" value="OBG_GTPase"/>
</dbReference>
<dbReference type="InterPro" id="IPR005121">
    <property type="entry name" value="Fdx_antiC-bd"/>
</dbReference>
<feature type="transmembrane region" description="Helical" evidence="5">
    <location>
        <begin position="57"/>
        <end position="78"/>
    </location>
</feature>
<dbReference type="SUPFAM" id="SSF52540">
    <property type="entry name" value="P-loop containing nucleoside triphosphate hydrolases"/>
    <property type="match status" value="1"/>
</dbReference>
<evidence type="ECO:0000256" key="3">
    <source>
        <dbReference type="ARBA" id="ARBA00022741"/>
    </source>
</evidence>
<dbReference type="InterPro" id="IPR029063">
    <property type="entry name" value="SAM-dependent_MTases_sf"/>
</dbReference>
<dbReference type="OrthoDB" id="347018at2759"/>
<dbReference type="PROSITE" id="PS51883">
    <property type="entry name" value="OBG"/>
    <property type="match status" value="1"/>
</dbReference>
<dbReference type="EMBL" id="SEYY01021794">
    <property type="protein sequence ID" value="KAB7496061.1"/>
    <property type="molecule type" value="Genomic_DNA"/>
</dbReference>
<dbReference type="InterPro" id="IPR014100">
    <property type="entry name" value="GTP-bd_Obg/CgtA"/>
</dbReference>
<dbReference type="SMART" id="SM00896">
    <property type="entry name" value="FDX-ACB"/>
    <property type="match status" value="1"/>
</dbReference>
<dbReference type="Pfam" id="PF10354">
    <property type="entry name" value="BMT5-like"/>
    <property type="match status" value="1"/>
</dbReference>
<dbReference type="Gene3D" id="3.30.70.380">
    <property type="entry name" value="Ferrodoxin-fold anticodon-binding domain"/>
    <property type="match status" value="1"/>
</dbReference>
<dbReference type="PROSITE" id="PS51710">
    <property type="entry name" value="G_OBG"/>
    <property type="match status" value="1"/>
</dbReference>
<dbReference type="GO" id="GO:0070042">
    <property type="term" value="F:rRNA (uridine-N3-)-methyltransferase activity"/>
    <property type="evidence" value="ECO:0007669"/>
    <property type="project" value="InterPro"/>
</dbReference>
<dbReference type="InterPro" id="IPR036726">
    <property type="entry name" value="GTP1_OBG_dom_sf"/>
</dbReference>
<dbReference type="InterPro" id="IPR006169">
    <property type="entry name" value="GTP1_OBG_dom"/>
</dbReference>
<dbReference type="Gene3D" id="3.40.50.300">
    <property type="entry name" value="P-loop containing nucleotide triphosphate hydrolases"/>
    <property type="match status" value="1"/>
</dbReference>
<keyword evidence="5" id="KW-0812">Transmembrane</keyword>
<evidence type="ECO:0000256" key="5">
    <source>
        <dbReference type="SAM" id="Phobius"/>
    </source>
</evidence>
<dbReference type="CDD" id="cd01898">
    <property type="entry name" value="Obg"/>
    <property type="match status" value="1"/>
</dbReference>
<feature type="domain" description="OBG-type G" evidence="7">
    <location>
        <begin position="850"/>
        <end position="1015"/>
    </location>
</feature>
<proteinExistence type="inferred from homology"/>
<gene>
    <name evidence="9" type="primary">MTG2</name>
    <name evidence="9" type="ORF">Anas_05018</name>
</gene>
<protein>
    <submittedName>
        <fullName evidence="9">Mitochondrial ribosome-associated GTPase 2</fullName>
    </submittedName>
</protein>
<dbReference type="Gene3D" id="2.70.210.12">
    <property type="entry name" value="GTP1/OBG domain"/>
    <property type="match status" value="1"/>
</dbReference>
<dbReference type="NCBIfam" id="TIGR00231">
    <property type="entry name" value="small_GTP"/>
    <property type="match status" value="1"/>
</dbReference>
<dbReference type="FunFam" id="2.70.210.12:FF:000001">
    <property type="entry name" value="GTPase Obg"/>
    <property type="match status" value="1"/>
</dbReference>
<dbReference type="PANTHER" id="PTHR11702:SF31">
    <property type="entry name" value="MITOCHONDRIAL RIBOSOME-ASSOCIATED GTPASE 2"/>
    <property type="match status" value="1"/>
</dbReference>
<dbReference type="GO" id="GO:0005739">
    <property type="term" value="C:mitochondrion"/>
    <property type="evidence" value="ECO:0007669"/>
    <property type="project" value="TreeGrafter"/>
</dbReference>
<evidence type="ECO:0000259" key="7">
    <source>
        <dbReference type="PROSITE" id="PS51710"/>
    </source>
</evidence>
<evidence type="ECO:0000313" key="9">
    <source>
        <dbReference type="EMBL" id="KAB7496061.1"/>
    </source>
</evidence>
<dbReference type="InterPro" id="IPR031167">
    <property type="entry name" value="G_OBG"/>
</dbReference>
<dbReference type="Pfam" id="PF01926">
    <property type="entry name" value="MMR_HSR1"/>
    <property type="match status" value="1"/>
</dbReference>
<dbReference type="SUPFAM" id="SSF82051">
    <property type="entry name" value="Obg GTP-binding protein N-terminal domain"/>
    <property type="match status" value="1"/>
</dbReference>
<evidence type="ECO:0000256" key="1">
    <source>
        <dbReference type="ARBA" id="ARBA00007699"/>
    </source>
</evidence>
<organism evidence="9 10">
    <name type="scientific">Armadillidium nasatum</name>
    <dbReference type="NCBI Taxonomy" id="96803"/>
    <lineage>
        <taxon>Eukaryota</taxon>
        <taxon>Metazoa</taxon>
        <taxon>Ecdysozoa</taxon>
        <taxon>Arthropoda</taxon>
        <taxon>Crustacea</taxon>
        <taxon>Multicrustacea</taxon>
        <taxon>Malacostraca</taxon>
        <taxon>Eumalacostraca</taxon>
        <taxon>Peracarida</taxon>
        <taxon>Isopoda</taxon>
        <taxon>Oniscidea</taxon>
        <taxon>Crinocheta</taxon>
        <taxon>Armadillidiidae</taxon>
        <taxon>Armadillidium</taxon>
    </lineage>
</organism>
<keyword evidence="5" id="KW-1133">Transmembrane helix</keyword>
<dbReference type="InterPro" id="IPR005225">
    <property type="entry name" value="Small_GTP-bd"/>
</dbReference>
<dbReference type="PROSITE" id="PS51447">
    <property type="entry name" value="FDX_ACB"/>
    <property type="match status" value="1"/>
</dbReference>
<dbReference type="GO" id="GO:0070475">
    <property type="term" value="P:rRNA base methylation"/>
    <property type="evidence" value="ECO:0007669"/>
    <property type="project" value="InterPro"/>
</dbReference>
<dbReference type="InterPro" id="IPR006073">
    <property type="entry name" value="GTP-bd"/>
</dbReference>
<feature type="domain" description="FDX-ACB" evidence="6">
    <location>
        <begin position="512"/>
        <end position="608"/>
    </location>
</feature>
<comment type="similarity">
    <text evidence="1">Belongs to the TRAFAC class OBG-HflX-like GTPase superfamily. OBG GTPase family.</text>
</comment>
<dbReference type="GO" id="GO:0005525">
    <property type="term" value="F:GTP binding"/>
    <property type="evidence" value="ECO:0007669"/>
    <property type="project" value="UniProtKB-KW"/>
</dbReference>
<dbReference type="Pfam" id="PF01018">
    <property type="entry name" value="GTP1_OBG"/>
    <property type="match status" value="1"/>
</dbReference>
<comment type="caution">
    <text evidence="9">The sequence shown here is derived from an EMBL/GenBank/DDBJ whole genome shotgun (WGS) entry which is preliminary data.</text>
</comment>
<name>A0A5N5SPP5_9CRUS</name>
<sequence>MINSRSYSKECDSEEFLNSAADVGYGCYWNLFLPIQFHQNLKLVEYLMLKIKVNLDALFAVLYSQLFINHVVFINAAVNIEIGKRSFINLKIYEGLRHDYSMNNHLDNHIWRRGNANFHSQDSRNESLLFSEMFLPNDSQVLLVGEGNFSFAVALCDLKYCNPEYLVATCFEKEDSLSPLAKENCKILQIKGTRLLFNIDGRKLESYFKEPFSVILFNFPHVGGKMKIQNNRQLLKDFFKSAASSLTENGIIYVTLCGGQGGIPLDIPKRRWDDSWQIVSMATYSNLILSSVSQFNPQLFDGYHCSGYRSLNKGFHQNDSLLYRFSKCKPALSRVCPRPLDNMCIFLDDKMITNVAFYLINILKKSFSVNIQKQKIIQNSSLCNLLEFSIGNENDIILYPVLILNADWSSVEPFCFIVGHRTSQCEINMLLDSKYNINIFNKTKSWSPVWKEFTFNSIYSCKEILNSKIVYRICLTKFSTYIFDLEDNEMWREKQNVFVNGEGTVVYEPDSLFPPKYKYHLSFWLPNNALSCLDDFHVKVNTVIINTVQSLLVSFTLLQSFVNGNGRYSETYEIVYRSFSEALSDSKAKSLHTQVGHRLQYSLGCEVRFNIKRLNYKMKIFSYKHLCRKYILNRVKNLVFVPSNSVATNPSTAKSWNQLYLDFVREINEKGVKNLDDKFIPVKHRKQKADGDAENHFVDHSFCKIIGGNGGDGFICLSEIWCNPNAGPDGGDGGNGGHVILKATRKRKSLNHLRSLVIADNGVDGGSKSCHGKSALNKIEEVPVGTVIKYNGTVVATLFEEGDMYLAAKGGAGGKGNTFFATSVNQAPKVAEFGGLGEAFRYELELQVIADIGLVGFPNAGKSTLLRAVSRARPRVASYPFTTLNPFVGMVTFADHHQMAIADIPGLIKGSHQNLGLGVAFLKHIRRCSCLLYVLDASEGDPLEQFEILREELESYEKGLSDRPHAFVLNKMDLPQAQENLPRLQKHLSLPIMPISAKMGQNLVPLLAVMRLLSEQNVKS</sequence>
<dbReference type="AlphaFoldDB" id="A0A5N5SPP5"/>
<accession>A0A5N5SPP5</accession>
<dbReference type="SUPFAM" id="SSF53335">
    <property type="entry name" value="S-adenosyl-L-methionine-dependent methyltransferases"/>
    <property type="match status" value="1"/>
</dbReference>
<keyword evidence="5" id="KW-0472">Membrane</keyword>
<evidence type="ECO:0000313" key="10">
    <source>
        <dbReference type="Proteomes" id="UP000326759"/>
    </source>
</evidence>
<dbReference type="GO" id="GO:0000287">
    <property type="term" value="F:magnesium ion binding"/>
    <property type="evidence" value="ECO:0007669"/>
    <property type="project" value="InterPro"/>
</dbReference>
<evidence type="ECO:0000259" key="8">
    <source>
        <dbReference type="PROSITE" id="PS51883"/>
    </source>
</evidence>
<dbReference type="Gene3D" id="3.40.50.150">
    <property type="entry name" value="Vaccinia Virus protein VP39"/>
    <property type="match status" value="1"/>
</dbReference>
<dbReference type="SUPFAM" id="SSF54991">
    <property type="entry name" value="Anticodon-binding domain of PheRS"/>
    <property type="match status" value="1"/>
</dbReference>
<dbReference type="GO" id="GO:0003924">
    <property type="term" value="F:GTPase activity"/>
    <property type="evidence" value="ECO:0007669"/>
    <property type="project" value="InterPro"/>
</dbReference>
<keyword evidence="2" id="KW-0690">Ribosome biogenesis</keyword>
<dbReference type="NCBIfam" id="TIGR02729">
    <property type="entry name" value="Obg_CgtA"/>
    <property type="match status" value="1"/>
</dbReference>